<feature type="transmembrane region" description="Helical" evidence="7">
    <location>
        <begin position="177"/>
        <end position="199"/>
    </location>
</feature>
<feature type="domain" description="Major facilitator superfamily (MFS) profile" evidence="8">
    <location>
        <begin position="11"/>
        <end position="510"/>
    </location>
</feature>
<dbReference type="EMBL" id="JAKGAS010000013">
    <property type="protein sequence ID" value="MCF2950022.1"/>
    <property type="molecule type" value="Genomic_DNA"/>
</dbReference>
<feature type="transmembrane region" description="Helical" evidence="7">
    <location>
        <begin position="301"/>
        <end position="323"/>
    </location>
</feature>
<feature type="transmembrane region" description="Helical" evidence="7">
    <location>
        <begin position="483"/>
        <end position="503"/>
    </location>
</feature>
<proteinExistence type="inferred from homology"/>
<feature type="transmembrane region" description="Helical" evidence="7">
    <location>
        <begin position="455"/>
        <end position="477"/>
    </location>
</feature>
<feature type="transmembrane region" description="Helical" evidence="7">
    <location>
        <begin position="9"/>
        <end position="30"/>
    </location>
</feature>
<sequence>MSSPTRNAFLYSLIVAFGGFVFGLDIVLISGTIKAITSEFGLTALEVGSIVSGPGWGALVGLICTSYFSDKFGRKNTTLVIAALYTLSAIGSAYAPSATFLFWARFLGGLAFASLSLASMYIGEIAPPKSRGKLVGLNQLNIVIGIFIAQILNYYIINGTEQGAAWTLSLGLNAENAWRWMLGAEIIPALLWFSALFIVPESPRWLALNGKEEKAKAALAKITEPEKLDQEINEIVHSLNDTDHHTLSLAQQFKLLFSSKMRIALIIGVVITIIQPMTGMNAVLAYMPTIFAQLGGSESSAFGQTVMVGGIGLFFTVLALVFIDKLGRRPILLGGLTWAIISLAVVALGFFNATYMLTAESLVTLKESMDVNLLQSLLNTEFSSDVDFKQAIENKIGREQLVAYESSIMTAATTINGLMVLLGIISFQCAYNFSLGPVVWILLSEVFTTKVRAVAIPLCGFVASVFGGIIVPLFFPWQLENMGAVSTFSVYLVCCFIGLIFAYKVIPETKNKTIEQIELELAGK</sequence>
<dbReference type="InterPro" id="IPR005829">
    <property type="entry name" value="Sugar_transporter_CS"/>
</dbReference>
<keyword evidence="3" id="KW-0813">Transport</keyword>
<dbReference type="PANTHER" id="PTHR48020:SF12">
    <property type="entry name" value="PROTON MYO-INOSITOL COTRANSPORTER"/>
    <property type="match status" value="1"/>
</dbReference>
<protein>
    <submittedName>
        <fullName evidence="9">MFS transporter</fullName>
    </submittedName>
</protein>
<dbReference type="InterPro" id="IPR003663">
    <property type="entry name" value="Sugar/inositol_transpt"/>
</dbReference>
<feature type="transmembrane region" description="Helical" evidence="7">
    <location>
        <begin position="134"/>
        <end position="157"/>
    </location>
</feature>
<dbReference type="Gene3D" id="1.20.1250.20">
    <property type="entry name" value="MFS general substrate transporter like domains"/>
    <property type="match status" value="2"/>
</dbReference>
<evidence type="ECO:0000256" key="5">
    <source>
        <dbReference type="ARBA" id="ARBA00022989"/>
    </source>
</evidence>
<dbReference type="Proteomes" id="UP001521137">
    <property type="component" value="Unassembled WGS sequence"/>
</dbReference>
<evidence type="ECO:0000256" key="7">
    <source>
        <dbReference type="SAM" id="Phobius"/>
    </source>
</evidence>
<organism evidence="9 10">
    <name type="scientific">Paraglaciecola algarum</name>
    <dbReference type="NCBI Taxonomy" id="3050085"/>
    <lineage>
        <taxon>Bacteria</taxon>
        <taxon>Pseudomonadati</taxon>
        <taxon>Pseudomonadota</taxon>
        <taxon>Gammaproteobacteria</taxon>
        <taxon>Alteromonadales</taxon>
        <taxon>Alteromonadaceae</taxon>
        <taxon>Paraglaciecola</taxon>
    </lineage>
</organism>
<feature type="transmembrane region" description="Helical" evidence="7">
    <location>
        <begin position="50"/>
        <end position="69"/>
    </location>
</feature>
<evidence type="ECO:0000256" key="4">
    <source>
        <dbReference type="ARBA" id="ARBA00022692"/>
    </source>
</evidence>
<reference evidence="9 10" key="1">
    <citation type="submission" date="2022-01" db="EMBL/GenBank/DDBJ databases">
        <title>Paraglaciecola sp. G1-23.</title>
        <authorList>
            <person name="Jin M.S."/>
            <person name="Han D.M."/>
            <person name="Kim H.M."/>
            <person name="Jeon C.O."/>
        </authorList>
    </citation>
    <scope>NUCLEOTIDE SEQUENCE [LARGE SCALE GENOMIC DNA]</scope>
    <source>
        <strain evidence="9 10">G1-23</strain>
    </source>
</reference>
<evidence type="ECO:0000256" key="6">
    <source>
        <dbReference type="ARBA" id="ARBA00023136"/>
    </source>
</evidence>
<name>A0ABS9DAN9_9ALTE</name>
<comment type="subcellular location">
    <subcellularLocation>
        <location evidence="1">Membrane</location>
        <topology evidence="1">Multi-pass membrane protein</topology>
    </subcellularLocation>
</comment>
<evidence type="ECO:0000256" key="3">
    <source>
        <dbReference type="ARBA" id="ARBA00022448"/>
    </source>
</evidence>
<gene>
    <name evidence="9" type="ORF">L0668_18025</name>
</gene>
<dbReference type="InterPro" id="IPR036259">
    <property type="entry name" value="MFS_trans_sf"/>
</dbReference>
<evidence type="ECO:0000313" key="10">
    <source>
        <dbReference type="Proteomes" id="UP001521137"/>
    </source>
</evidence>
<keyword evidence="10" id="KW-1185">Reference proteome</keyword>
<feature type="transmembrane region" description="Helical" evidence="7">
    <location>
        <begin position="263"/>
        <end position="289"/>
    </location>
</feature>
<dbReference type="PANTHER" id="PTHR48020">
    <property type="entry name" value="PROTON MYO-INOSITOL COTRANSPORTER"/>
    <property type="match status" value="1"/>
</dbReference>
<evidence type="ECO:0000256" key="1">
    <source>
        <dbReference type="ARBA" id="ARBA00004141"/>
    </source>
</evidence>
<feature type="transmembrane region" description="Helical" evidence="7">
    <location>
        <begin position="100"/>
        <end position="122"/>
    </location>
</feature>
<evidence type="ECO:0000256" key="2">
    <source>
        <dbReference type="ARBA" id="ARBA00010992"/>
    </source>
</evidence>
<feature type="transmembrane region" description="Helical" evidence="7">
    <location>
        <begin position="76"/>
        <end position="94"/>
    </location>
</feature>
<keyword evidence="5 7" id="KW-1133">Transmembrane helix</keyword>
<evidence type="ECO:0000313" key="9">
    <source>
        <dbReference type="EMBL" id="MCF2950022.1"/>
    </source>
</evidence>
<dbReference type="PROSITE" id="PS50850">
    <property type="entry name" value="MFS"/>
    <property type="match status" value="1"/>
</dbReference>
<dbReference type="InterPro" id="IPR020846">
    <property type="entry name" value="MFS_dom"/>
</dbReference>
<comment type="similarity">
    <text evidence="2">Belongs to the major facilitator superfamily. Sugar transporter (TC 2.A.1.1) family.</text>
</comment>
<evidence type="ECO:0000259" key="8">
    <source>
        <dbReference type="PROSITE" id="PS50850"/>
    </source>
</evidence>
<feature type="transmembrane region" description="Helical" evidence="7">
    <location>
        <begin position="418"/>
        <end position="443"/>
    </location>
</feature>
<keyword evidence="6 7" id="KW-0472">Membrane</keyword>
<feature type="transmembrane region" description="Helical" evidence="7">
    <location>
        <begin position="330"/>
        <end position="351"/>
    </location>
</feature>
<dbReference type="RefSeq" id="WP_235314124.1">
    <property type="nucleotide sequence ID" value="NZ_JAKGAS010000013.1"/>
</dbReference>
<dbReference type="PROSITE" id="PS00216">
    <property type="entry name" value="SUGAR_TRANSPORT_1"/>
    <property type="match status" value="2"/>
</dbReference>
<accession>A0ABS9DAN9</accession>
<dbReference type="InterPro" id="IPR050814">
    <property type="entry name" value="Myo-inositol_Transporter"/>
</dbReference>
<keyword evidence="4 7" id="KW-0812">Transmembrane</keyword>
<dbReference type="InterPro" id="IPR005828">
    <property type="entry name" value="MFS_sugar_transport-like"/>
</dbReference>
<comment type="caution">
    <text evidence="9">The sequence shown here is derived from an EMBL/GenBank/DDBJ whole genome shotgun (WGS) entry which is preliminary data.</text>
</comment>
<dbReference type="PRINTS" id="PR00171">
    <property type="entry name" value="SUGRTRNSPORT"/>
</dbReference>
<dbReference type="Pfam" id="PF00083">
    <property type="entry name" value="Sugar_tr"/>
    <property type="match status" value="2"/>
</dbReference>
<dbReference type="SUPFAM" id="SSF103473">
    <property type="entry name" value="MFS general substrate transporter"/>
    <property type="match status" value="1"/>
</dbReference>